<evidence type="ECO:0008006" key="4">
    <source>
        <dbReference type="Google" id="ProtNLM"/>
    </source>
</evidence>
<feature type="signal peptide" evidence="1">
    <location>
        <begin position="1"/>
        <end position="21"/>
    </location>
</feature>
<evidence type="ECO:0000313" key="3">
    <source>
        <dbReference type="Proteomes" id="UP000294535"/>
    </source>
</evidence>
<name>A0A4R6TA23_9BACT</name>
<dbReference type="AlphaFoldDB" id="A0A4R6TA23"/>
<reference evidence="2 3" key="1">
    <citation type="submission" date="2019-03" db="EMBL/GenBank/DDBJ databases">
        <title>Genomic Encyclopedia of Type Strains, Phase III (KMG-III): the genomes of soil and plant-associated and newly described type strains.</title>
        <authorList>
            <person name="Whitman W."/>
        </authorList>
    </citation>
    <scope>NUCLEOTIDE SEQUENCE [LARGE SCALE GENOMIC DNA]</scope>
    <source>
        <strain evidence="2 3">CECT 8446</strain>
    </source>
</reference>
<evidence type="ECO:0000313" key="2">
    <source>
        <dbReference type="EMBL" id="TDQ18274.1"/>
    </source>
</evidence>
<accession>A0A4R6TA23</accession>
<dbReference type="EMBL" id="SNYF01000005">
    <property type="protein sequence ID" value="TDQ18274.1"/>
    <property type="molecule type" value="Genomic_DNA"/>
</dbReference>
<comment type="caution">
    <text evidence="2">The sequence shown here is derived from an EMBL/GenBank/DDBJ whole genome shotgun (WGS) entry which is preliminary data.</text>
</comment>
<keyword evidence="1" id="KW-0732">Signal</keyword>
<feature type="chain" id="PRO_5020978928" description="OmpL-like beta-barrel porin-2" evidence="1">
    <location>
        <begin position="22"/>
        <end position="399"/>
    </location>
</feature>
<evidence type="ECO:0000256" key="1">
    <source>
        <dbReference type="SAM" id="SignalP"/>
    </source>
</evidence>
<dbReference type="RefSeq" id="WP_133551558.1">
    <property type="nucleotide sequence ID" value="NZ_SNYF01000005.1"/>
</dbReference>
<proteinExistence type="predicted"/>
<gene>
    <name evidence="2" type="ORF">DFQ04_0072</name>
</gene>
<sequence>MKTIHKFLMVAAFGFAHPFHAAAFQSSDKSEEKVENQRSSSIQFNPFSKDFSDTVTVPFQFSFVPFVGTNGTNSGNVINEVSINFFGGYSAGTTSFEMASLFNINRGEMSGVQLAGLFNQVGGKVDGVQLAGLFNSNLDSVRGVQLAGLTNFTTGSVEGVQISGLANFSPKAVKGVQLAGLLNFSAADLEGSQIAGLVNFTAHEVKGSQVGLLNFAGKVDGFQLGLFNYADSMSGVPVGLMSFVRGGYHTVEFGATDILPFNLALRSGKREFYTFFQAGIRPDLDREVTWSFGYGVGTSPRLGQKLFLNIEVSSEQLNKGNVQAVNLINRFYVGGEWQATKRFAIYAGPTINFRVYETDFEGHPDLFTYSFPTIRNEKFYAENIGSQMWYGFKAGFRFF</sequence>
<protein>
    <recommendedName>
        <fullName evidence="4">OmpL-like beta-barrel porin-2</fullName>
    </recommendedName>
</protein>
<dbReference type="OrthoDB" id="5505971at2"/>
<organism evidence="2 3">
    <name type="scientific">Algoriphagus boseongensis</name>
    <dbReference type="NCBI Taxonomy" id="1442587"/>
    <lineage>
        <taxon>Bacteria</taxon>
        <taxon>Pseudomonadati</taxon>
        <taxon>Bacteroidota</taxon>
        <taxon>Cytophagia</taxon>
        <taxon>Cytophagales</taxon>
        <taxon>Cyclobacteriaceae</taxon>
        <taxon>Algoriphagus</taxon>
    </lineage>
</organism>
<keyword evidence="3" id="KW-1185">Reference proteome</keyword>
<dbReference type="Proteomes" id="UP000294535">
    <property type="component" value="Unassembled WGS sequence"/>
</dbReference>